<evidence type="ECO:0000313" key="2">
    <source>
        <dbReference type="Proteomes" id="UP000317550"/>
    </source>
</evidence>
<dbReference type="PANTHER" id="PTHR35370">
    <property type="entry name" value="CYTOPLASMIC PROTEIN-RELATED-RELATED"/>
    <property type="match status" value="1"/>
</dbReference>
<proteinExistence type="predicted"/>
<dbReference type="AlphaFoldDB" id="A0A516SMG9"/>
<gene>
    <name evidence="1" type="primary">tssF</name>
    <name evidence="1" type="ORF">FNU76_14685</name>
</gene>
<accession>A0A516SMG9</accession>
<name>A0A516SMG9_9NEIS</name>
<reference evidence="2" key="1">
    <citation type="submission" date="2019-07" db="EMBL/GenBank/DDBJ databases">
        <title>Chitinimonas sp. nov., isolated from Ny-Alesund, arctica soil.</title>
        <authorList>
            <person name="Xu Q."/>
            <person name="Peng F."/>
        </authorList>
    </citation>
    <scope>NUCLEOTIDE SEQUENCE [LARGE SCALE GENOMIC DNA]</scope>
    <source>
        <strain evidence="2">R3-44</strain>
    </source>
</reference>
<sequence>MDPRFLELYNQELRHVREMGGEFAQAFPKIAGRLGLGSVDVEDPYVERLLEGFAFLAARVQLKQEAAFPSFTSHLLEMVYPHYGMPVPSIAIARFMPSPAANSLTNGYTIPRGARLRGRLPAGEQTACEFSTAHTLQLWPIDLVSAQYQTHAADLPLVGRLPGGTQPKGVLRIKLKARSGQSFSKLAMDDLPVFLAGAEDIASRLAELILGTATAVAIYDPARPADCSILNGNSILPMGFDEEEALLPYQNRTFDGYRLLHEYFAFPQRYLFFRLTGLRQAINRIAGDTLEIALLFGRADDGLSKLVDEQCFALFCTPVINAFTKRLDRIQVDTMQSEYHAVVDKRRPTDFEVLRVHSLEGYGPDQQEETRFLPFYASYDQDRAHSRAFFTTRREPRLASNRQRRVGGRSTYLGSELFVSLVDADQAPFSERIVQLGGEVLVSNRDLPLLMPVGGDSDFALLESAPVEAIRCLRGPSRPVPAVVEGDVAWRLISHLSLNYLSLTDLDGKAAARALRDMLTLYAERGDIANMRQVESLEQVSASPITRRLPGPGPLIFGRGVEISLTVNEAAFAGASPFLLGLVLERFLARHATLNAFTETVLLSSSRGELKRWPARAGSKPLL</sequence>
<dbReference type="PIRSF" id="PIRSF028304">
    <property type="entry name" value="UCP028304"/>
    <property type="match status" value="1"/>
</dbReference>
<dbReference type="NCBIfam" id="TIGR03359">
    <property type="entry name" value="VI_chp_6"/>
    <property type="match status" value="1"/>
</dbReference>
<dbReference type="PANTHER" id="PTHR35370:SF1">
    <property type="entry name" value="TYPE VI SECRETION SYSTEM COMPONENT TSSF1"/>
    <property type="match status" value="1"/>
</dbReference>
<organism evidence="1 2">
    <name type="scientific">Chitinimonas arctica</name>
    <dbReference type="NCBI Taxonomy" id="2594795"/>
    <lineage>
        <taxon>Bacteria</taxon>
        <taxon>Pseudomonadati</taxon>
        <taxon>Pseudomonadota</taxon>
        <taxon>Betaproteobacteria</taxon>
        <taxon>Neisseriales</taxon>
        <taxon>Chitinibacteraceae</taxon>
        <taxon>Chitinimonas</taxon>
    </lineage>
</organism>
<dbReference type="EMBL" id="CP041730">
    <property type="protein sequence ID" value="QDQ29330.1"/>
    <property type="molecule type" value="Genomic_DNA"/>
</dbReference>
<dbReference type="Pfam" id="PF05947">
    <property type="entry name" value="T6SS_TssF"/>
    <property type="match status" value="1"/>
</dbReference>
<protein>
    <submittedName>
        <fullName evidence="1">Type VI secretion system baseplate subunit TssF</fullName>
    </submittedName>
</protein>
<evidence type="ECO:0000313" key="1">
    <source>
        <dbReference type="EMBL" id="QDQ29330.1"/>
    </source>
</evidence>
<dbReference type="OrthoDB" id="9795712at2"/>
<dbReference type="Proteomes" id="UP000317550">
    <property type="component" value="Chromosome"/>
</dbReference>
<keyword evidence="2" id="KW-1185">Reference proteome</keyword>
<dbReference type="KEGG" id="cari:FNU76_14685"/>
<dbReference type="InterPro" id="IPR010272">
    <property type="entry name" value="T6SS_TssF"/>
</dbReference>